<protein>
    <submittedName>
        <fullName evidence="3">Serine/threonine-protein phosphatase</fullName>
    </submittedName>
</protein>
<gene>
    <name evidence="3" type="ORF">NEA10_05410</name>
</gene>
<keyword evidence="1" id="KW-0378">Hydrolase</keyword>
<evidence type="ECO:0000259" key="2">
    <source>
        <dbReference type="Pfam" id="PF07228"/>
    </source>
</evidence>
<dbReference type="PANTHER" id="PTHR43156:SF2">
    <property type="entry name" value="STAGE II SPORULATION PROTEIN E"/>
    <property type="match status" value="1"/>
</dbReference>
<evidence type="ECO:0000313" key="4">
    <source>
        <dbReference type="Proteomes" id="UP001056708"/>
    </source>
</evidence>
<dbReference type="EMBL" id="CP098611">
    <property type="protein sequence ID" value="USR92164.1"/>
    <property type="molecule type" value="Genomic_DNA"/>
</dbReference>
<reference evidence="3" key="1">
    <citation type="submission" date="2022-06" db="EMBL/GenBank/DDBJ databases">
        <title>Genome sequence of Phormidium yuhuli AB48 isolated from an industrial photobioreactor environment.</title>
        <authorList>
            <person name="Qiu Y."/>
            <person name="Noonan A.J.C."/>
            <person name="Dofher K."/>
            <person name="Koch M."/>
            <person name="Kieft B."/>
            <person name="Lin X."/>
            <person name="Ziels R.M."/>
            <person name="Hallam S.J."/>
        </authorList>
    </citation>
    <scope>NUCLEOTIDE SEQUENCE</scope>
    <source>
        <strain evidence="3">AB48</strain>
    </source>
</reference>
<dbReference type="Gene3D" id="3.60.40.10">
    <property type="entry name" value="PPM-type phosphatase domain"/>
    <property type="match status" value="1"/>
</dbReference>
<dbReference type="PANTHER" id="PTHR43156">
    <property type="entry name" value="STAGE II SPORULATION PROTEIN E-RELATED"/>
    <property type="match status" value="1"/>
</dbReference>
<dbReference type="RefSeq" id="WP_252664236.1">
    <property type="nucleotide sequence ID" value="NZ_CP098611.1"/>
</dbReference>
<name>A0ABY5ASG5_9CYAN</name>
<evidence type="ECO:0000256" key="1">
    <source>
        <dbReference type="ARBA" id="ARBA00022801"/>
    </source>
</evidence>
<dbReference type="Pfam" id="PF07228">
    <property type="entry name" value="SpoIIE"/>
    <property type="match status" value="1"/>
</dbReference>
<accession>A0ABY5ASG5</accession>
<feature type="domain" description="PPM-type phosphatase" evidence="2">
    <location>
        <begin position="38"/>
        <end position="227"/>
    </location>
</feature>
<organism evidence="3 4">
    <name type="scientific">Phormidium yuhuli AB48</name>
    <dbReference type="NCBI Taxonomy" id="2940671"/>
    <lineage>
        <taxon>Bacteria</taxon>
        <taxon>Bacillati</taxon>
        <taxon>Cyanobacteriota</taxon>
        <taxon>Cyanophyceae</taxon>
        <taxon>Oscillatoriophycideae</taxon>
        <taxon>Oscillatoriales</taxon>
        <taxon>Oscillatoriaceae</taxon>
        <taxon>Phormidium</taxon>
        <taxon>Phormidium yuhuli</taxon>
    </lineage>
</organism>
<keyword evidence="4" id="KW-1185">Reference proteome</keyword>
<sequence length="394" mass="44399">MTQTNTHRADNFFDICHLSLNKKGEELCGDKVKFIKTENKTTIVLSDGLGSGVKANILATLTSEILITMLNADIALEAVMETVIGTLPICQVRKIAYATFTVIQIDNITNKFRVINFDNPPIFYFKKGRMMNPKPRIDRILNRKIQVVEGTLERGDFLGAISDGVLYAGLGDTMNFGWGWENIAKYMERLFVHDAPTARSLLDKVLGETRRLYRNQIGDDASLVGVYVRRRNPLMIFTGPPLDPSQDEAFAERFLSFPGRKALCGGTTGNIVANYMGETVEMDISTMRKELPPIGILDEVDLVTEGILTISKATELLKKCHCDLERLPFDRNGAVLLAREILEADSIFFLVGQQINEFYQNPLLPKNISIRRNLVEELVQLLRENQKEVDLEYC</sequence>
<evidence type="ECO:0000313" key="3">
    <source>
        <dbReference type="EMBL" id="USR92164.1"/>
    </source>
</evidence>
<dbReference type="InterPro" id="IPR036457">
    <property type="entry name" value="PPM-type-like_dom_sf"/>
</dbReference>
<proteinExistence type="predicted"/>
<dbReference type="Proteomes" id="UP001056708">
    <property type="component" value="Chromosome"/>
</dbReference>
<dbReference type="InterPro" id="IPR001932">
    <property type="entry name" value="PPM-type_phosphatase-like_dom"/>
</dbReference>
<dbReference type="InterPro" id="IPR052016">
    <property type="entry name" value="Bact_Sigma-Reg"/>
</dbReference>